<reference evidence="12" key="1">
    <citation type="submission" date="2015-06" db="EMBL/GenBank/DDBJ databases">
        <authorList>
            <person name="Nguyen H."/>
        </authorList>
    </citation>
    <scope>NUCLEOTIDE SEQUENCE</scope>
    <source>
        <strain evidence="12">DAOM 180753</strain>
    </source>
</reference>
<dbReference type="PROSITE" id="PS52004">
    <property type="entry name" value="KS3_2"/>
    <property type="match status" value="1"/>
</dbReference>
<feature type="region of interest" description="Disordered" evidence="8">
    <location>
        <begin position="352"/>
        <end position="382"/>
    </location>
</feature>
<dbReference type="Gene3D" id="3.30.70.3290">
    <property type="match status" value="1"/>
</dbReference>
<dbReference type="SMART" id="SM01294">
    <property type="entry name" value="PKS_PP_betabranch"/>
    <property type="match status" value="1"/>
</dbReference>
<dbReference type="Pfam" id="PF16073">
    <property type="entry name" value="SAT"/>
    <property type="match status" value="1"/>
</dbReference>
<dbReference type="InterPro" id="IPR032088">
    <property type="entry name" value="SAT"/>
</dbReference>
<dbReference type="Pfam" id="PF21089">
    <property type="entry name" value="PKS_DH_N"/>
    <property type="match status" value="1"/>
</dbReference>
<dbReference type="InterPro" id="IPR016039">
    <property type="entry name" value="Thiolase-like"/>
</dbReference>
<dbReference type="InterPro" id="IPR013217">
    <property type="entry name" value="Methyltransf_12"/>
</dbReference>
<dbReference type="EMBL" id="LACB01000094">
    <property type="protein sequence ID" value="KAJ9489099.1"/>
    <property type="molecule type" value="Genomic_DNA"/>
</dbReference>
<dbReference type="Gene3D" id="3.40.50.150">
    <property type="entry name" value="Vaccinia Virus protein VP39"/>
    <property type="match status" value="1"/>
</dbReference>
<dbReference type="GO" id="GO:0004312">
    <property type="term" value="F:fatty acid synthase activity"/>
    <property type="evidence" value="ECO:0007669"/>
    <property type="project" value="TreeGrafter"/>
</dbReference>
<dbReference type="InterPro" id="IPR014030">
    <property type="entry name" value="Ketoacyl_synth_N"/>
</dbReference>
<dbReference type="Gene3D" id="3.40.366.10">
    <property type="entry name" value="Malonyl-Coenzyme A Acyl Carrier Protein, domain 2"/>
    <property type="match status" value="2"/>
</dbReference>
<feature type="active site" description="Proton acceptor; for dehydratase activity" evidence="7">
    <location>
        <position position="1354"/>
    </location>
</feature>
<evidence type="ECO:0000256" key="3">
    <source>
        <dbReference type="ARBA" id="ARBA00022553"/>
    </source>
</evidence>
<dbReference type="InterPro" id="IPR050091">
    <property type="entry name" value="PKS_NRPS_Biosynth_Enz"/>
</dbReference>
<dbReference type="SMART" id="SM00823">
    <property type="entry name" value="PKS_PP"/>
    <property type="match status" value="2"/>
</dbReference>
<dbReference type="CDD" id="cd02440">
    <property type="entry name" value="AdoMet_MTases"/>
    <property type="match status" value="1"/>
</dbReference>
<dbReference type="InterPro" id="IPR014031">
    <property type="entry name" value="Ketoacyl_synth_C"/>
</dbReference>
<organism evidence="12 13">
    <name type="scientific">Penicillium thymicola</name>
    <dbReference type="NCBI Taxonomy" id="293382"/>
    <lineage>
        <taxon>Eukaryota</taxon>
        <taxon>Fungi</taxon>
        <taxon>Dikarya</taxon>
        <taxon>Ascomycota</taxon>
        <taxon>Pezizomycotina</taxon>
        <taxon>Eurotiomycetes</taxon>
        <taxon>Eurotiomycetidae</taxon>
        <taxon>Eurotiales</taxon>
        <taxon>Aspergillaceae</taxon>
        <taxon>Penicillium</taxon>
    </lineage>
</organism>
<dbReference type="Pfam" id="PF00698">
    <property type="entry name" value="Acyl_transf_1"/>
    <property type="match status" value="1"/>
</dbReference>
<dbReference type="PROSITE" id="PS00012">
    <property type="entry name" value="PHOSPHOPANTETHEINE"/>
    <property type="match status" value="2"/>
</dbReference>
<dbReference type="SMART" id="SM00826">
    <property type="entry name" value="PKS_DH"/>
    <property type="match status" value="1"/>
</dbReference>
<dbReference type="Gene3D" id="1.10.1200.10">
    <property type="entry name" value="ACP-like"/>
    <property type="match status" value="2"/>
</dbReference>
<dbReference type="Pfam" id="PF00109">
    <property type="entry name" value="ketoacyl-synt"/>
    <property type="match status" value="1"/>
</dbReference>
<dbReference type="SUPFAM" id="SSF47336">
    <property type="entry name" value="ACP-like"/>
    <property type="match status" value="2"/>
</dbReference>
<dbReference type="InterPro" id="IPR049492">
    <property type="entry name" value="BD-FAE-like_dom"/>
</dbReference>
<dbReference type="GO" id="GO:0008168">
    <property type="term" value="F:methyltransferase activity"/>
    <property type="evidence" value="ECO:0007669"/>
    <property type="project" value="UniProtKB-KW"/>
</dbReference>
<keyword evidence="4" id="KW-0489">Methyltransferase</keyword>
<dbReference type="InterPro" id="IPR029063">
    <property type="entry name" value="SAM-dependent_MTases_sf"/>
</dbReference>
<dbReference type="SMART" id="SM00825">
    <property type="entry name" value="PKS_KS"/>
    <property type="match status" value="1"/>
</dbReference>
<comment type="pathway">
    <text evidence="1">Secondary metabolite biosynthesis; terpenoid biosynthesis.</text>
</comment>
<dbReference type="SMART" id="SM00827">
    <property type="entry name" value="PKS_AT"/>
    <property type="match status" value="1"/>
</dbReference>
<evidence type="ECO:0000256" key="5">
    <source>
        <dbReference type="ARBA" id="ARBA00022679"/>
    </source>
</evidence>
<dbReference type="CDD" id="cd00833">
    <property type="entry name" value="PKS"/>
    <property type="match status" value="1"/>
</dbReference>
<dbReference type="Proteomes" id="UP001227192">
    <property type="component" value="Unassembled WGS sequence"/>
</dbReference>
<dbReference type="Pfam" id="PF14765">
    <property type="entry name" value="PS-DH"/>
    <property type="match status" value="1"/>
</dbReference>
<feature type="domain" description="PKS/mFAS DH" evidence="11">
    <location>
        <begin position="1321"/>
        <end position="1639"/>
    </location>
</feature>
<evidence type="ECO:0000256" key="6">
    <source>
        <dbReference type="ARBA" id="ARBA00023268"/>
    </source>
</evidence>
<dbReference type="GO" id="GO:0031177">
    <property type="term" value="F:phosphopantetheine binding"/>
    <property type="evidence" value="ECO:0007669"/>
    <property type="project" value="InterPro"/>
</dbReference>
<dbReference type="InterPro" id="IPR049552">
    <property type="entry name" value="PKS_DH_N"/>
</dbReference>
<sequence length="2627" mass="289357">MVVVFGPQCALGSEAIVQMNRSLAGNVDLEFLVDVLKDLPSLWKPILDAYPDLARISGLESLSALGRFFDKSKNTVLSPGLASTAEFTENVVLTPLTVVSQLIDFWKLNHGFSGSNMVMASGVIDVQGFCVGFLAATVVACTRDMNDFKKIASAAVRLAVCIGALVDLDQAANSDIRDPAESVVSIAVRWKSNEDFEHLQRSLASFPTAYISCFTDTNTATVTTSSREAAILTSGLQTYSNISAKLIALRGRFHHENYKESVEKIIELCERDIRFCLPSAKALHLPLRSNIDGQVIPPSVALHTVALESILVHQCQWFETINASLQHCKQGQIPDGDYAEKGDGISVVSIGTGSSIPRSTKLTNGQSNAQPERQTQSRPKLTNGYCRELNGDTTLGTPIPSPVVDSLISSRGNLSSATPIAIVGMACRYADADSLEELWEVLELGKCAVKSFPADRIDFNDFPRDPKGPFWGNFLRNADAFDHRFFGISGREAKTMDPQQRLLLQVAYEAVESSGYCGLRSRELPSDVGCYLGIGSEDYTDNVSSHPANAFSATGTLQAFNSGRISHHFGWTGPSVTLDTACSSATVAIHHACKAIQGGDCSSALAGGVNVMTSPKASQNLAAASFTSPTGASRAFDENANGYCRGEGAGLVMLRPLADALEHGDPILGIISGSAVNQGSNRSPITVPDAETLRSLYHRALSMAGIEPEQVSYVEAHGTGTQVGDPIEMMSIRETVGGQHRQDRVYVGSIKDNIGHTETSSGVAGLLKTVLMMQKKMIVKQANFTQLNPKISPLHHDKVTIPTRSTEWDRSRRIAMVNNYGAAGSNAALVVEQHRQEGDGDCPPSLSQIPIFISARTRENLEAYCVALKDWLAKTHQNPTHIIQDIGYNLAVKQNRDMEFSMAFVSFSEPAHFSTKMASETSKIQKKANETKPGIVLCFGGQNGRTANISKDLYTNCPLLKSHLDDCENVCEALDLPRLYPMIFSPEPIEDILRLHCQLFTVQYACAKSWIDSGLEVDRLIGHSFGQLTALCVSGSLSLSDGMRLISQRAKLIRDSWGPEHGAMLSVECSDAELSLLIDRVQRQHSSCSADIACVNAKNRFVVSGTEACIEAFEQTISSESTSSVRTKRLNNTHGFHSRLVSSIAGLLEEVAQSLDYRPPSIPVEGCCLTDAPNWGSEMTARRIVDHSRGAVYFQSAVERATKSLEKSQIIWLEAGSGSPIIPMIRQVLEDREGAEIDTVDHMYQRLDLEDDSKAQKSLSSATCNLWSKGVRMQYWPFQQARGFNWINLPPYQFTKTRHWMELKPTNCTLGNQKQVTTQERPSELLYLVESSHGKRVFRINTRHHLYRTCVSGHAVLDQNLCPAPLYVEMATRAANLSLSDSQPPSTSHMPHVRGMEITAPLVLDPAGNLVLQLTGGEDAGNKDWSFSLFSHEMERIDAITVHASGKIALVQMDSSTGAHFRTLNRLINQSHCDRITNSANSTGYKGSIAVYKAMENFVNYANFYRGVQSVYAVENEAVGRVALTTQIFPQPDVLSTCQMYPILMDNFVQVAGVHVNCLLEHEADEIFVCTGVGEISVDQSFMKIEEAERLPWMVYTNCERQEKSFITSDIFVLDPRSNGLMITITGITFRGVSIRSLRRTLTRLNSNTPSTMGSADASAISDTPQITAPVKVQTQAISAVRVTVNGGKGSLQDIQGMVSELIGVPVEEILPSSTFDEIGIDSLMTTELVTEVQKRFNVKISNEQLETINDIRALAEFILPTDPTVSAVIPSAEPSVSIETQRIEKDMSSVDKIQQILSEVLDVPIGEISPSSLLKDLGVDSLIPTELLSEFKKQLNLEMTAEEFQSKPDVASLGDTFHDCLPSSNSSLEPLPEKPLAPIAYDCFIANARSGLDTAATETGWLGFYSSVYPQQLALITAYVVEAFRILGCSLDMVRAGQSIPHLPVAKCHEKLKPQLYAILEASHLISIKQEGGKNDQLVRTDKSIPLTPSETLYAAIMDQNPAYRYDHELLHTTGSRLAECLAGHTDPLSLLFQNAKTRQLMSDFYTYSPNLRSGTIWLGRYLAEIIQRAGQNLGREVKILELGAGTGGTTSFLLAQIIAAAATPGTQFQYTFTDISSSLVAMGRRRFAEYKDFMTFTTLDVEKEPPSSMMGQYDIVLSSNCIHATKNLVNSCTNIQRLLRPGGILCLIELTRNVLWYDLVFGLLEGWWLFNDGRKHALANEFLWQQTLRQAGFEWIDWTESEFLESDTLRVIVASSSPSGDDVSRTADVDKETVVFGQRDGNQTILCADIYYPKRLDDTPQHLPVALLIHGGGHVMLSRRVITRKHIQDLLDLGFLPVSIDYRLCPETSLVDGPMRDVCDALYWARSILPKLPLVRSDICPRGDQVVAVGWSTGGHLAMTLAWTSKERYGIQPPNAILAFYCPTDYEDPCWSQPNFPFASEYPKPSGIENEKHRFDLRERMQGKSLTAYIPPANKHTRARWMSPDDPRSQIVLYMNWKGQTLPVLLNGSRHYLNTTETESEFDSRNIPQLPSPSQDQIKSVSPLAQIQNGCYRSPTFILHGTLDDLIPWQQAQQTYEALIQSQCEAQFRLLKDTVHLFDIYPEFPNNVAAVKAVADGFEFLRSHV</sequence>
<evidence type="ECO:0000259" key="10">
    <source>
        <dbReference type="PROSITE" id="PS52004"/>
    </source>
</evidence>
<protein>
    <submittedName>
        <fullName evidence="12">Uncharacterized protein</fullName>
    </submittedName>
</protein>
<dbReference type="InterPro" id="IPR049551">
    <property type="entry name" value="PKS_DH_C"/>
</dbReference>
<feature type="active site" description="Proton donor; for dehydratase activity" evidence="7">
    <location>
        <position position="1546"/>
    </location>
</feature>
<feature type="domain" description="Carrier" evidence="9">
    <location>
        <begin position="1689"/>
        <end position="1763"/>
    </location>
</feature>
<dbReference type="GO" id="GO:0032259">
    <property type="term" value="P:methylation"/>
    <property type="evidence" value="ECO:0007669"/>
    <property type="project" value="UniProtKB-KW"/>
</dbReference>
<dbReference type="InterPro" id="IPR041068">
    <property type="entry name" value="HTH_51"/>
</dbReference>
<name>A0AAI9TKY4_PENTH</name>
<dbReference type="Gene3D" id="3.40.50.1820">
    <property type="entry name" value="alpha/beta hydrolase"/>
    <property type="match status" value="1"/>
</dbReference>
<dbReference type="SUPFAM" id="SSF52151">
    <property type="entry name" value="FabD/lysophospholipase-like"/>
    <property type="match status" value="1"/>
</dbReference>
<feature type="domain" description="Ketosynthase family 3 (KS3)" evidence="10">
    <location>
        <begin position="417"/>
        <end position="833"/>
    </location>
</feature>
<accession>A0AAI9TKY4</accession>
<evidence type="ECO:0000256" key="2">
    <source>
        <dbReference type="ARBA" id="ARBA00022450"/>
    </source>
</evidence>
<gene>
    <name evidence="12" type="ORF">VN97_g4167</name>
</gene>
<dbReference type="GO" id="GO:0017000">
    <property type="term" value="P:antibiotic biosynthetic process"/>
    <property type="evidence" value="ECO:0007669"/>
    <property type="project" value="UniProtKB-ARBA"/>
</dbReference>
<keyword evidence="13" id="KW-1185">Reference proteome</keyword>
<dbReference type="Gene3D" id="3.10.129.110">
    <property type="entry name" value="Polyketide synthase dehydratase"/>
    <property type="match status" value="1"/>
</dbReference>
<dbReference type="PROSITE" id="PS50075">
    <property type="entry name" value="CARRIER"/>
    <property type="match status" value="2"/>
</dbReference>
<dbReference type="Pfam" id="PF16197">
    <property type="entry name" value="KAsynt_C_assoc"/>
    <property type="match status" value="1"/>
</dbReference>
<dbReference type="PROSITE" id="PS00606">
    <property type="entry name" value="KS3_1"/>
    <property type="match status" value="1"/>
</dbReference>
<dbReference type="InterPro" id="IPR018201">
    <property type="entry name" value="Ketoacyl_synth_AS"/>
</dbReference>
<feature type="domain" description="Carrier" evidence="9">
    <location>
        <begin position="1785"/>
        <end position="1862"/>
    </location>
</feature>
<dbReference type="GO" id="GO:0030639">
    <property type="term" value="P:polyketide biosynthetic process"/>
    <property type="evidence" value="ECO:0007669"/>
    <property type="project" value="UniProtKB-ARBA"/>
</dbReference>
<dbReference type="Pfam" id="PF18558">
    <property type="entry name" value="HTH_51"/>
    <property type="match status" value="1"/>
</dbReference>
<dbReference type="Gene3D" id="3.40.47.10">
    <property type="match status" value="1"/>
</dbReference>
<proteinExistence type="predicted"/>
<feature type="region of interest" description="C-terminal hotdog fold" evidence="7">
    <location>
        <begin position="1481"/>
        <end position="1639"/>
    </location>
</feature>
<dbReference type="Pfam" id="PF02801">
    <property type="entry name" value="Ketoacyl-synt_C"/>
    <property type="match status" value="1"/>
</dbReference>
<keyword evidence="2" id="KW-0596">Phosphopantetheine</keyword>
<dbReference type="InterPro" id="IPR032821">
    <property type="entry name" value="PKS_assoc"/>
</dbReference>
<dbReference type="InterPro" id="IPR009081">
    <property type="entry name" value="PP-bd_ACP"/>
</dbReference>
<feature type="compositionally biased region" description="Polar residues" evidence="8">
    <location>
        <begin position="357"/>
        <end position="380"/>
    </location>
</feature>
<dbReference type="InterPro" id="IPR020806">
    <property type="entry name" value="PKS_PP-bd"/>
</dbReference>
<dbReference type="Pfam" id="PF08242">
    <property type="entry name" value="Methyltransf_12"/>
    <property type="match status" value="1"/>
</dbReference>
<evidence type="ECO:0000313" key="13">
    <source>
        <dbReference type="Proteomes" id="UP001227192"/>
    </source>
</evidence>
<dbReference type="GO" id="GO:1901336">
    <property type="term" value="P:lactone biosynthetic process"/>
    <property type="evidence" value="ECO:0007669"/>
    <property type="project" value="UniProtKB-ARBA"/>
</dbReference>
<reference evidence="12" key="2">
    <citation type="journal article" date="2016" name="Fungal Biol.">
        <title>Ochratoxin A production by Penicillium thymicola.</title>
        <authorList>
            <person name="Nguyen H.D.T."/>
            <person name="McMullin D.R."/>
            <person name="Ponomareva E."/>
            <person name="Riley R."/>
            <person name="Pomraning K.R."/>
            <person name="Baker S.E."/>
            <person name="Seifert K.A."/>
        </authorList>
    </citation>
    <scope>NUCLEOTIDE SEQUENCE</scope>
    <source>
        <strain evidence="12">DAOM 180753</strain>
    </source>
</reference>
<dbReference type="GO" id="GO:0004315">
    <property type="term" value="F:3-oxoacyl-[acyl-carrier-protein] synthase activity"/>
    <property type="evidence" value="ECO:0007669"/>
    <property type="project" value="InterPro"/>
</dbReference>
<dbReference type="PANTHER" id="PTHR43775:SF21">
    <property type="entry name" value="NON-REDUCING POLYKETIDE SYNTHASE AUSA-RELATED"/>
    <property type="match status" value="1"/>
</dbReference>
<feature type="region of interest" description="N-terminal hotdog fold" evidence="7">
    <location>
        <begin position="1321"/>
        <end position="1455"/>
    </location>
</feature>
<keyword evidence="3" id="KW-0597">Phosphoprotein</keyword>
<dbReference type="InterPro" id="IPR042104">
    <property type="entry name" value="PKS_dehydratase_sf"/>
</dbReference>
<dbReference type="InterPro" id="IPR020807">
    <property type="entry name" value="PKS_DH"/>
</dbReference>
<dbReference type="SUPFAM" id="SSF53901">
    <property type="entry name" value="Thiolase-like"/>
    <property type="match status" value="1"/>
</dbReference>
<dbReference type="Pfam" id="PF00550">
    <property type="entry name" value="PP-binding"/>
    <property type="match status" value="2"/>
</dbReference>
<evidence type="ECO:0000313" key="12">
    <source>
        <dbReference type="EMBL" id="KAJ9489099.1"/>
    </source>
</evidence>
<dbReference type="PANTHER" id="PTHR43775">
    <property type="entry name" value="FATTY ACID SYNTHASE"/>
    <property type="match status" value="1"/>
</dbReference>
<evidence type="ECO:0000256" key="4">
    <source>
        <dbReference type="ARBA" id="ARBA00022603"/>
    </source>
</evidence>
<dbReference type="InterPro" id="IPR029058">
    <property type="entry name" value="AB_hydrolase_fold"/>
</dbReference>
<evidence type="ECO:0000256" key="1">
    <source>
        <dbReference type="ARBA" id="ARBA00004721"/>
    </source>
</evidence>
<dbReference type="Pfam" id="PF20434">
    <property type="entry name" value="BD-FAE"/>
    <property type="match status" value="1"/>
</dbReference>
<dbReference type="InterPro" id="IPR006162">
    <property type="entry name" value="Ppantetheine_attach_site"/>
</dbReference>
<dbReference type="SUPFAM" id="SSF53335">
    <property type="entry name" value="S-adenosyl-L-methionine-dependent methyltransferases"/>
    <property type="match status" value="1"/>
</dbReference>
<dbReference type="PROSITE" id="PS52019">
    <property type="entry name" value="PKS_MFAS_DH"/>
    <property type="match status" value="1"/>
</dbReference>
<dbReference type="InterPro" id="IPR016035">
    <property type="entry name" value="Acyl_Trfase/lysoPLipase"/>
</dbReference>
<evidence type="ECO:0000259" key="9">
    <source>
        <dbReference type="PROSITE" id="PS50075"/>
    </source>
</evidence>
<dbReference type="InterPro" id="IPR036736">
    <property type="entry name" value="ACP-like_sf"/>
</dbReference>
<evidence type="ECO:0000256" key="8">
    <source>
        <dbReference type="SAM" id="MobiDB-lite"/>
    </source>
</evidence>
<evidence type="ECO:0000259" key="11">
    <source>
        <dbReference type="PROSITE" id="PS52019"/>
    </source>
</evidence>
<dbReference type="InterPro" id="IPR049900">
    <property type="entry name" value="PKS_mFAS_DH"/>
</dbReference>
<dbReference type="InterPro" id="IPR014043">
    <property type="entry name" value="Acyl_transferase_dom"/>
</dbReference>
<dbReference type="InterPro" id="IPR001227">
    <property type="entry name" value="Ac_transferase_dom_sf"/>
</dbReference>
<dbReference type="GO" id="GO:0006633">
    <property type="term" value="P:fatty acid biosynthetic process"/>
    <property type="evidence" value="ECO:0007669"/>
    <property type="project" value="InterPro"/>
</dbReference>
<dbReference type="SUPFAM" id="SSF53474">
    <property type="entry name" value="alpha/beta-Hydrolases"/>
    <property type="match status" value="1"/>
</dbReference>
<comment type="caution">
    <text evidence="12">The sequence shown here is derived from an EMBL/GenBank/DDBJ whole genome shotgun (WGS) entry which is preliminary data.</text>
</comment>
<evidence type="ECO:0000256" key="7">
    <source>
        <dbReference type="PROSITE-ProRule" id="PRU01363"/>
    </source>
</evidence>
<dbReference type="InterPro" id="IPR020841">
    <property type="entry name" value="PKS_Beta-ketoAc_synthase_dom"/>
</dbReference>
<keyword evidence="5" id="KW-0808">Transferase</keyword>
<keyword evidence="6" id="KW-0511">Multifunctional enzyme</keyword>